<keyword evidence="11" id="KW-0961">Cell wall biogenesis/degradation</keyword>
<dbReference type="PRINTS" id="PR00725">
    <property type="entry name" value="DADACBPTASE1"/>
</dbReference>
<evidence type="ECO:0000256" key="6">
    <source>
        <dbReference type="ARBA" id="ARBA00022670"/>
    </source>
</evidence>
<evidence type="ECO:0000259" key="17">
    <source>
        <dbReference type="SMART" id="SM00936"/>
    </source>
</evidence>
<keyword evidence="8" id="KW-0378">Hydrolase</keyword>
<dbReference type="Gene3D" id="3.40.710.10">
    <property type="entry name" value="DD-peptidase/beta-lactamase superfamily"/>
    <property type="match status" value="1"/>
</dbReference>
<dbReference type="AlphaFoldDB" id="F0GVL2"/>
<dbReference type="SUPFAM" id="SSF69189">
    <property type="entry name" value="Penicillin-binding protein associated domain"/>
    <property type="match status" value="1"/>
</dbReference>
<dbReference type="SUPFAM" id="SSF56601">
    <property type="entry name" value="beta-lactamase/transpeptidase-like"/>
    <property type="match status" value="1"/>
</dbReference>
<dbReference type="Pfam" id="PF07943">
    <property type="entry name" value="PBP5_C"/>
    <property type="match status" value="1"/>
</dbReference>
<keyword evidence="5 18" id="KW-0121">Carboxypeptidase</keyword>
<dbReference type="PANTHER" id="PTHR21581">
    <property type="entry name" value="D-ALANYL-D-ALANINE CARBOXYPEPTIDASE"/>
    <property type="match status" value="1"/>
</dbReference>
<sequence>MKTRKFRLASLLSIFIFLFTSMAYAKGEGRIVGLDENVSAYLIGNEETGDIYYEKNADEVRPIASLTKLMTFYLVRDAIEEGKISLDTNVKADKRAEELTSWEYSSLGLKENETYSVEELLQGLIAVSGNDCAHLLAKAVSGSEEAFTKKMNEKAKELGLESQKYYNASGIDTEDDKENVSSARDLYKLSMDLVKKYPDILNYSSMDEVNIPGKGIKKDSTIPLKNEIDGVDGLKTGTTEKAGYCLITTLDMKELDGNDDFRCLGVVLGADEKDIRDSVMSDLIYYVSRYYSCEKVLDTNRSVESVEEVSAKQGYIDLYPAEDLTIISKDKKHVSTKINLDKNIKAPIKKGQVLGSVDVNYEGEDYKIDLLARDDVEEASTFGKITRNVKNNVNFLLQLLIAR</sequence>
<dbReference type="SMART" id="SM00936">
    <property type="entry name" value="PBP5_C"/>
    <property type="match status" value="1"/>
</dbReference>
<comment type="function">
    <text evidence="1">Removes C-terminal D-alanyl residues from sugar-peptide cell wall precursors.</text>
</comment>
<evidence type="ECO:0000256" key="4">
    <source>
        <dbReference type="ARBA" id="ARBA00012448"/>
    </source>
</evidence>
<dbReference type="GO" id="GO:0071555">
    <property type="term" value="P:cell wall organization"/>
    <property type="evidence" value="ECO:0007669"/>
    <property type="project" value="UniProtKB-KW"/>
</dbReference>
<dbReference type="GO" id="GO:0008360">
    <property type="term" value="P:regulation of cell shape"/>
    <property type="evidence" value="ECO:0007669"/>
    <property type="project" value="UniProtKB-KW"/>
</dbReference>
<dbReference type="InterPro" id="IPR012907">
    <property type="entry name" value="Peptidase_S11_C"/>
</dbReference>
<dbReference type="GO" id="GO:0009002">
    <property type="term" value="F:serine-type D-Ala-D-Ala carboxypeptidase activity"/>
    <property type="evidence" value="ECO:0007669"/>
    <property type="project" value="UniProtKB-EC"/>
</dbReference>
<dbReference type="UniPathway" id="UPA00219"/>
<gene>
    <name evidence="18" type="ORF">HMPREF9290_1068</name>
</gene>
<evidence type="ECO:0000313" key="19">
    <source>
        <dbReference type="Proteomes" id="UP000005286"/>
    </source>
</evidence>
<dbReference type="Proteomes" id="UP000005286">
    <property type="component" value="Unassembled WGS sequence"/>
</dbReference>
<evidence type="ECO:0000256" key="8">
    <source>
        <dbReference type="ARBA" id="ARBA00022801"/>
    </source>
</evidence>
<dbReference type="RefSeq" id="WP_004834808.1">
    <property type="nucleotide sequence ID" value="NZ_AEXM01000017.1"/>
</dbReference>
<reference evidence="18 19" key="1">
    <citation type="submission" date="2011-01" db="EMBL/GenBank/DDBJ databases">
        <authorList>
            <person name="Durkin A.S."/>
            <person name="Madupu R."/>
            <person name="Torralba M."/>
            <person name="Gillis M."/>
            <person name="Methe B."/>
            <person name="Sutton G."/>
            <person name="Nelson K.E."/>
        </authorList>
    </citation>
    <scope>NUCLEOTIDE SEQUENCE [LARGE SCALE GENOMIC DNA]</scope>
    <source>
        <strain evidence="18 19">ACS-065-V-Col13</strain>
    </source>
</reference>
<dbReference type="InterPro" id="IPR001967">
    <property type="entry name" value="Peptidase_S11_N"/>
</dbReference>
<keyword evidence="6" id="KW-0645">Protease</keyword>
<evidence type="ECO:0000256" key="14">
    <source>
        <dbReference type="PIRSR" id="PIRSR618044-2"/>
    </source>
</evidence>
<protein>
    <recommendedName>
        <fullName evidence="4">serine-type D-Ala-D-Ala carboxypeptidase</fullName>
        <ecNumber evidence="4">3.4.16.4</ecNumber>
    </recommendedName>
</protein>
<dbReference type="EC" id="3.4.16.4" evidence="4"/>
<feature type="domain" description="Peptidase S11 D-Ala-D-Ala carboxypeptidase A C-terminal" evidence="17">
    <location>
        <begin position="291"/>
        <end position="378"/>
    </location>
</feature>
<dbReference type="InterPro" id="IPR018044">
    <property type="entry name" value="Peptidase_S11"/>
</dbReference>
<evidence type="ECO:0000313" key="18">
    <source>
        <dbReference type="EMBL" id="EGC82094.1"/>
    </source>
</evidence>
<comment type="catalytic activity">
    <reaction evidence="12">
        <text>Preferential cleavage: (Ac)2-L-Lys-D-Ala-|-D-Ala. Also transpeptidation of peptidyl-alanyl moieties that are N-acyl substituents of D-alanine.</text>
        <dbReference type="EC" id="3.4.16.4"/>
    </reaction>
</comment>
<dbReference type="Gene3D" id="2.60.410.10">
    <property type="entry name" value="D-Ala-D-Ala carboxypeptidase, C-terminal domain"/>
    <property type="match status" value="1"/>
</dbReference>
<dbReference type="InterPro" id="IPR037167">
    <property type="entry name" value="Peptidase_S11_C_sf"/>
</dbReference>
<dbReference type="GO" id="GO:0006508">
    <property type="term" value="P:proteolysis"/>
    <property type="evidence" value="ECO:0007669"/>
    <property type="project" value="UniProtKB-KW"/>
</dbReference>
<feature type="active site" description="Proton acceptor" evidence="13">
    <location>
        <position position="68"/>
    </location>
</feature>
<dbReference type="STRING" id="879305.HMPREF9290_1068"/>
<dbReference type="PATRIC" id="fig|879305.3.peg.842"/>
<dbReference type="Pfam" id="PF00768">
    <property type="entry name" value="Peptidase_S11"/>
    <property type="match status" value="1"/>
</dbReference>
<feature type="active site" description="Acyl-ester intermediate" evidence="13">
    <location>
        <position position="65"/>
    </location>
</feature>
<comment type="pathway">
    <text evidence="2">Cell wall biogenesis; peptidoglycan biosynthesis.</text>
</comment>
<comment type="similarity">
    <text evidence="3 15">Belongs to the peptidase S11 family.</text>
</comment>
<dbReference type="EMBL" id="AEXM01000017">
    <property type="protein sequence ID" value="EGC82094.1"/>
    <property type="molecule type" value="Genomic_DNA"/>
</dbReference>
<evidence type="ECO:0000256" key="3">
    <source>
        <dbReference type="ARBA" id="ARBA00007164"/>
    </source>
</evidence>
<dbReference type="PANTHER" id="PTHR21581:SF6">
    <property type="entry name" value="TRAFFICKING PROTEIN PARTICLE COMPLEX SUBUNIT 12"/>
    <property type="match status" value="1"/>
</dbReference>
<evidence type="ECO:0000256" key="11">
    <source>
        <dbReference type="ARBA" id="ARBA00023316"/>
    </source>
</evidence>
<feature type="chain" id="PRO_5003252782" description="serine-type D-Ala-D-Ala carboxypeptidase" evidence="16">
    <location>
        <begin position="26"/>
        <end position="403"/>
    </location>
</feature>
<evidence type="ECO:0000256" key="1">
    <source>
        <dbReference type="ARBA" id="ARBA00003217"/>
    </source>
</evidence>
<evidence type="ECO:0000256" key="12">
    <source>
        <dbReference type="ARBA" id="ARBA00034000"/>
    </source>
</evidence>
<organism evidence="18 19">
    <name type="scientific">Anaerococcus prevotii ACS-065-V-Col13</name>
    <dbReference type="NCBI Taxonomy" id="879305"/>
    <lineage>
        <taxon>Bacteria</taxon>
        <taxon>Bacillati</taxon>
        <taxon>Bacillota</taxon>
        <taxon>Tissierellia</taxon>
        <taxon>Tissierellales</taxon>
        <taxon>Peptoniphilaceae</taxon>
        <taxon>Anaerococcus</taxon>
    </lineage>
</organism>
<evidence type="ECO:0000256" key="2">
    <source>
        <dbReference type="ARBA" id="ARBA00004752"/>
    </source>
</evidence>
<dbReference type="InterPro" id="IPR015956">
    <property type="entry name" value="Peniciliin-bd_prot_C_sf"/>
</dbReference>
<evidence type="ECO:0000256" key="5">
    <source>
        <dbReference type="ARBA" id="ARBA00022645"/>
    </source>
</evidence>
<feature type="active site" evidence="13">
    <location>
        <position position="128"/>
    </location>
</feature>
<feature type="signal peptide" evidence="16">
    <location>
        <begin position="1"/>
        <end position="25"/>
    </location>
</feature>
<evidence type="ECO:0000256" key="7">
    <source>
        <dbReference type="ARBA" id="ARBA00022729"/>
    </source>
</evidence>
<keyword evidence="7 16" id="KW-0732">Signal</keyword>
<evidence type="ECO:0000256" key="13">
    <source>
        <dbReference type="PIRSR" id="PIRSR618044-1"/>
    </source>
</evidence>
<evidence type="ECO:0000256" key="10">
    <source>
        <dbReference type="ARBA" id="ARBA00022984"/>
    </source>
</evidence>
<name>F0GVL2_9FIRM</name>
<evidence type="ECO:0000256" key="9">
    <source>
        <dbReference type="ARBA" id="ARBA00022960"/>
    </source>
</evidence>
<evidence type="ECO:0000256" key="16">
    <source>
        <dbReference type="SAM" id="SignalP"/>
    </source>
</evidence>
<dbReference type="InterPro" id="IPR012338">
    <property type="entry name" value="Beta-lactam/transpept-like"/>
</dbReference>
<keyword evidence="10" id="KW-0573">Peptidoglycan synthesis</keyword>
<evidence type="ECO:0000256" key="15">
    <source>
        <dbReference type="RuleBase" id="RU004016"/>
    </source>
</evidence>
<dbReference type="eggNOG" id="COG1686">
    <property type="taxonomic scope" value="Bacteria"/>
</dbReference>
<proteinExistence type="inferred from homology"/>
<dbReference type="GO" id="GO:0009252">
    <property type="term" value="P:peptidoglycan biosynthetic process"/>
    <property type="evidence" value="ECO:0007669"/>
    <property type="project" value="UniProtKB-UniPathway"/>
</dbReference>
<comment type="caution">
    <text evidence="18">The sequence shown here is derived from an EMBL/GenBank/DDBJ whole genome shotgun (WGS) entry which is preliminary data.</text>
</comment>
<accession>F0GVL2</accession>
<feature type="binding site" evidence="14">
    <location>
        <position position="235"/>
    </location>
    <ligand>
        <name>substrate</name>
    </ligand>
</feature>
<keyword evidence="9" id="KW-0133">Cell shape</keyword>
<keyword evidence="19" id="KW-1185">Reference proteome</keyword>